<evidence type="ECO:0000313" key="1">
    <source>
        <dbReference type="EMBL" id="BDV31495.1"/>
    </source>
</evidence>
<evidence type="ECO:0008006" key="3">
    <source>
        <dbReference type="Google" id="ProtNLM"/>
    </source>
</evidence>
<proteinExistence type="predicted"/>
<protein>
    <recommendedName>
        <fullName evidence="3">Transcriptional regulator, AbiEi antitoxin, Type IV TA system</fullName>
    </recommendedName>
</protein>
<reference evidence="1 2" key="1">
    <citation type="submission" date="2022-12" db="EMBL/GenBank/DDBJ databases">
        <title>Microbacterium terricola strain KV-448 chromosome, complete genome.</title>
        <authorList>
            <person name="Oshima T."/>
            <person name="Moriya T."/>
            <person name="Bessho Y."/>
        </authorList>
    </citation>
    <scope>NUCLEOTIDE SEQUENCE [LARGE SCALE GENOMIC DNA]</scope>
    <source>
        <strain evidence="1 2">KV-448</strain>
    </source>
</reference>
<dbReference type="Proteomes" id="UP001317779">
    <property type="component" value="Chromosome"/>
</dbReference>
<organism evidence="1 2">
    <name type="scientific">Microbacterium terricola</name>
    <dbReference type="NCBI Taxonomy" id="344163"/>
    <lineage>
        <taxon>Bacteria</taxon>
        <taxon>Bacillati</taxon>
        <taxon>Actinomycetota</taxon>
        <taxon>Actinomycetes</taxon>
        <taxon>Micrococcales</taxon>
        <taxon>Microbacteriaceae</taxon>
        <taxon>Microbacterium</taxon>
    </lineage>
</organism>
<gene>
    <name evidence="1" type="ORF">Microterr_21550</name>
</gene>
<evidence type="ECO:0000313" key="2">
    <source>
        <dbReference type="Proteomes" id="UP001317779"/>
    </source>
</evidence>
<name>A0ABM8E114_9MICO</name>
<dbReference type="EMBL" id="AP027141">
    <property type="protein sequence ID" value="BDV31495.1"/>
    <property type="molecule type" value="Genomic_DNA"/>
</dbReference>
<keyword evidence="2" id="KW-1185">Reference proteome</keyword>
<accession>A0ABM8E114</accession>
<sequence>MREASTDVADGVRAWSGWAHRRGVRHAEVGELRRLMLTRDELLSAGRTAREIAADVRAGALHRVRRGWYMLGDHWRELWPESRHRALVVAVDADAGGVLGADRDAWTAGERRPVFCLFSAASLLGLPLYRVEPRRAHVLVSDADRRSAPDVFRHEGAIADADVTEVDGIRCTSIDRTVFDMARLAAPEVALTCADAALGRIGGDPRSYDEAAAAEWLSGMRERAGVRRVRGIRQARAIFELADGRSQLPLESVTKLQLWRLGFRRLGLQIPVVGPNRGRYWMDIEIEEERIYYECDGETKYTDESLRSGRTLEQVLLDEKRREDWVRGTTDHRVLRGGSAHAASADALAARLASFGVAVPSRRAHPFLPTRPLNYGA</sequence>